<reference evidence="1 2" key="1">
    <citation type="submission" date="2018-08" db="EMBL/GenBank/DDBJ databases">
        <title>Mucilaginibacter terrae sp. nov., isolated from manganese diggings.</title>
        <authorList>
            <person name="Huang Y."/>
            <person name="Zhou Z."/>
        </authorList>
    </citation>
    <scope>NUCLEOTIDE SEQUENCE [LARGE SCALE GENOMIC DNA]</scope>
    <source>
        <strain evidence="1 2">ZH6</strain>
    </source>
</reference>
<protein>
    <recommendedName>
        <fullName evidence="3">DUF262 domain-containing protein</fullName>
    </recommendedName>
</protein>
<keyword evidence="2" id="KW-1185">Reference proteome</keyword>
<organism evidence="1 2">
    <name type="scientific">Mucilaginibacter terrenus</name>
    <dbReference type="NCBI Taxonomy" id="2482727"/>
    <lineage>
        <taxon>Bacteria</taxon>
        <taxon>Pseudomonadati</taxon>
        <taxon>Bacteroidota</taxon>
        <taxon>Sphingobacteriia</taxon>
        <taxon>Sphingobacteriales</taxon>
        <taxon>Sphingobacteriaceae</taxon>
        <taxon>Mucilaginibacter</taxon>
    </lineage>
</organism>
<evidence type="ECO:0000313" key="2">
    <source>
        <dbReference type="Proteomes" id="UP000260823"/>
    </source>
</evidence>
<accession>A0A3E2NPR2</accession>
<dbReference type="RefSeq" id="WP_117383471.1">
    <property type="nucleotide sequence ID" value="NZ_QWDE01000002.1"/>
</dbReference>
<sequence>MPIKIYTIDDDNVIGSKFITGKTNYAFAVEHLYELINKLTIQRNLQNPTFYKRLRRDLLRECIIPPITLAFILDKDELPIEVEEATEYINLNIKKAFILDGIQRLNALHQAYTEPELDVALNLTRPLFVNVLICKSMDNLLYRMITLNNGQKPMTANHQIEILLGNIYDFDDLDIVIQTEKSKGAGKVKHSFEKSNIIKSYLAFLSNSTAIDNNKIIESKLDELIARKIIDSNITEDGLEYSDIIKLINNFSEDSYLKKWFDNVNNIIGFSVGIRKSFKVVQLLNTQQFKKSINVFEETFSALKLSTIKLSRERRNLSNYFISNYDTVADIDEIDLLGKFNDEALN</sequence>
<dbReference type="Proteomes" id="UP000260823">
    <property type="component" value="Unassembled WGS sequence"/>
</dbReference>
<dbReference type="AlphaFoldDB" id="A0A3E2NPR2"/>
<comment type="caution">
    <text evidence="1">The sequence shown here is derived from an EMBL/GenBank/DDBJ whole genome shotgun (WGS) entry which is preliminary data.</text>
</comment>
<evidence type="ECO:0008006" key="3">
    <source>
        <dbReference type="Google" id="ProtNLM"/>
    </source>
</evidence>
<name>A0A3E2NPR2_9SPHI</name>
<proteinExistence type="predicted"/>
<evidence type="ECO:0000313" key="1">
    <source>
        <dbReference type="EMBL" id="RFZ82996.1"/>
    </source>
</evidence>
<gene>
    <name evidence="1" type="ORF">DYU05_12645</name>
</gene>
<dbReference type="EMBL" id="QWDE01000002">
    <property type="protein sequence ID" value="RFZ82996.1"/>
    <property type="molecule type" value="Genomic_DNA"/>
</dbReference>
<dbReference type="OrthoDB" id="5077820at2"/>